<evidence type="ECO:0000256" key="1">
    <source>
        <dbReference type="SAM" id="MobiDB-lite"/>
    </source>
</evidence>
<name>A0A1R1JB43_9BURK</name>
<evidence type="ECO:0000313" key="4">
    <source>
        <dbReference type="EMBL" id="OMG72261.1"/>
    </source>
</evidence>
<evidence type="ECO:0000259" key="3">
    <source>
        <dbReference type="Pfam" id="PF07007"/>
    </source>
</evidence>
<evidence type="ECO:0000313" key="5">
    <source>
        <dbReference type="Proteomes" id="UP000187194"/>
    </source>
</evidence>
<proteinExistence type="predicted"/>
<sequence>MRKLAFALLILASATAFAEQTPADEISARSGLPASEVSALLADCESNQTSMNFCAWRDQIVAELELQQVVDQQVSEHPERKATLEAKIAKWKKARDASCEKSARKEWGEGSMRPAAQAICATASTKKMTKRLSTPDRKAS</sequence>
<dbReference type="Pfam" id="PF07007">
    <property type="entry name" value="LprI"/>
    <property type="match status" value="1"/>
</dbReference>
<gene>
    <name evidence="4" type="ORF">BW685_17155</name>
</gene>
<evidence type="ECO:0000256" key="2">
    <source>
        <dbReference type="SAM" id="SignalP"/>
    </source>
</evidence>
<feature type="region of interest" description="Disordered" evidence="1">
    <location>
        <begin position="121"/>
        <end position="140"/>
    </location>
</feature>
<reference evidence="4 5" key="1">
    <citation type="submission" date="2017-01" db="EMBL/GenBank/DDBJ databases">
        <title>Phylogeographic, genomic and meropenem susceptibility analysis of Burkholderia ubonensis.</title>
        <authorList>
            <person name="Price E.P."/>
            <person name="Sarovich D.S."/>
            <person name="Webb J.R."/>
            <person name="Hall C.M."/>
            <person name="Sahl J.W."/>
            <person name="Kaestli M."/>
            <person name="Mayo M."/>
            <person name="Harrington G."/>
            <person name="Baker A.L."/>
            <person name="Sidak-Loftis L.C."/>
            <person name="Lummis M."/>
            <person name="Schupp J.M."/>
            <person name="Gillece J.D."/>
            <person name="Tuanyok A."/>
            <person name="Warner J."/>
            <person name="Busch J.D."/>
            <person name="Keim P."/>
            <person name="Currie B.J."/>
            <person name="Wagner D.M."/>
        </authorList>
    </citation>
    <scope>NUCLEOTIDE SEQUENCE [LARGE SCALE GENOMIC DNA]</scope>
    <source>
        <strain evidence="4 5">A21</strain>
    </source>
</reference>
<comment type="caution">
    <text evidence="4">The sequence shown here is derived from an EMBL/GenBank/DDBJ whole genome shotgun (WGS) entry which is preliminary data.</text>
</comment>
<feature type="signal peptide" evidence="2">
    <location>
        <begin position="1"/>
        <end position="18"/>
    </location>
</feature>
<dbReference type="AlphaFoldDB" id="A0A1R1JB43"/>
<accession>A0A1R1JB43</accession>
<keyword evidence="2" id="KW-0732">Signal</keyword>
<dbReference type="Gene3D" id="1.20.1270.180">
    <property type="match status" value="1"/>
</dbReference>
<dbReference type="EMBL" id="MTJZ01000019">
    <property type="protein sequence ID" value="OMG72261.1"/>
    <property type="molecule type" value="Genomic_DNA"/>
</dbReference>
<organism evidence="4 5">
    <name type="scientific">Burkholderia ubonensis</name>
    <dbReference type="NCBI Taxonomy" id="101571"/>
    <lineage>
        <taxon>Bacteria</taxon>
        <taxon>Pseudomonadati</taxon>
        <taxon>Pseudomonadota</taxon>
        <taxon>Betaproteobacteria</taxon>
        <taxon>Burkholderiales</taxon>
        <taxon>Burkholderiaceae</taxon>
        <taxon>Burkholderia</taxon>
        <taxon>Burkholderia cepacia complex</taxon>
    </lineage>
</organism>
<dbReference type="RefSeq" id="WP_076478308.1">
    <property type="nucleotide sequence ID" value="NZ_MTJZ01000019.1"/>
</dbReference>
<dbReference type="InterPro" id="IPR009739">
    <property type="entry name" value="LprI-like_N"/>
</dbReference>
<dbReference type="Proteomes" id="UP000187194">
    <property type="component" value="Unassembled WGS sequence"/>
</dbReference>
<feature type="chain" id="PRO_5012751508" description="Lysozyme inhibitor LprI-like N-terminal domain-containing protein" evidence="2">
    <location>
        <begin position="19"/>
        <end position="140"/>
    </location>
</feature>
<protein>
    <recommendedName>
        <fullName evidence="3">Lysozyme inhibitor LprI-like N-terminal domain-containing protein</fullName>
    </recommendedName>
</protein>
<feature type="domain" description="Lysozyme inhibitor LprI-like N-terminal" evidence="3">
    <location>
        <begin position="46"/>
        <end position="132"/>
    </location>
</feature>